<proteinExistence type="inferred from homology"/>
<dbReference type="InterPro" id="IPR002142">
    <property type="entry name" value="Peptidase_S49"/>
</dbReference>
<evidence type="ECO:0000256" key="1">
    <source>
        <dbReference type="ARBA" id="ARBA00004370"/>
    </source>
</evidence>
<evidence type="ECO:0000313" key="11">
    <source>
        <dbReference type="EMBL" id="PSB21207.1"/>
    </source>
</evidence>
<keyword evidence="5" id="KW-0720">Serine protease</keyword>
<comment type="caution">
    <text evidence="11">The sequence shown here is derived from an EMBL/GenBank/DDBJ whole genome shotgun (WGS) entry which is preliminary data.</text>
</comment>
<keyword evidence="9" id="KW-0812">Transmembrane</keyword>
<reference evidence="11 12" key="1">
    <citation type="submission" date="2018-02" db="EMBL/GenBank/DDBJ databases">
        <authorList>
            <person name="Cohen D.B."/>
            <person name="Kent A.D."/>
        </authorList>
    </citation>
    <scope>NUCLEOTIDE SEQUENCE [LARGE SCALE GENOMIC DNA]</scope>
    <source>
        <strain evidence="11 12">ULC007</strain>
    </source>
</reference>
<dbReference type="Gene3D" id="6.20.330.10">
    <property type="match status" value="1"/>
</dbReference>
<dbReference type="CDD" id="cd07023">
    <property type="entry name" value="S49_Sppa_N_C"/>
    <property type="match status" value="1"/>
</dbReference>
<evidence type="ECO:0000256" key="6">
    <source>
        <dbReference type="ARBA" id="ARBA00023136"/>
    </source>
</evidence>
<gene>
    <name evidence="11" type="primary">sppA</name>
    <name evidence="11" type="ORF">C7B65_04560</name>
</gene>
<organism evidence="11 12">
    <name type="scientific">Phormidesmis priestleyi ULC007</name>
    <dbReference type="NCBI Taxonomy" id="1920490"/>
    <lineage>
        <taxon>Bacteria</taxon>
        <taxon>Bacillati</taxon>
        <taxon>Cyanobacteriota</taxon>
        <taxon>Cyanophyceae</taxon>
        <taxon>Leptolyngbyales</taxon>
        <taxon>Leptolyngbyaceae</taxon>
        <taxon>Phormidesmis</taxon>
    </lineage>
</organism>
<dbReference type="InterPro" id="IPR047217">
    <property type="entry name" value="S49_SppA_67K_type_N"/>
</dbReference>
<evidence type="ECO:0000256" key="4">
    <source>
        <dbReference type="ARBA" id="ARBA00022801"/>
    </source>
</evidence>
<keyword evidence="3 7" id="KW-0645">Protease</keyword>
<keyword evidence="4 7" id="KW-0378">Hydrolase</keyword>
<evidence type="ECO:0000259" key="10">
    <source>
        <dbReference type="Pfam" id="PF01343"/>
    </source>
</evidence>
<dbReference type="EMBL" id="PVWG01000003">
    <property type="protein sequence ID" value="PSB21207.1"/>
    <property type="molecule type" value="Genomic_DNA"/>
</dbReference>
<accession>A0A2T1DL30</accession>
<feature type="domain" description="Peptidase S49" evidence="10">
    <location>
        <begin position="378"/>
        <end position="527"/>
    </location>
</feature>
<dbReference type="InterPro" id="IPR047272">
    <property type="entry name" value="S49_SppA_C"/>
</dbReference>
<evidence type="ECO:0000256" key="3">
    <source>
        <dbReference type="ARBA" id="ARBA00022670"/>
    </source>
</evidence>
<feature type="active site" description="Proton donor/acceptor" evidence="8">
    <location>
        <position position="196"/>
    </location>
</feature>
<name>A0A2T1DL30_9CYAN</name>
<keyword evidence="12" id="KW-1185">Reference proteome</keyword>
<reference evidence="11 12" key="2">
    <citation type="submission" date="2018-03" db="EMBL/GenBank/DDBJ databases">
        <title>The ancient ancestry and fast evolution of plastids.</title>
        <authorList>
            <person name="Moore K.R."/>
            <person name="Magnabosco C."/>
            <person name="Momper L."/>
            <person name="Gold D.A."/>
            <person name="Bosak T."/>
            <person name="Fournier G.P."/>
        </authorList>
    </citation>
    <scope>NUCLEOTIDE SEQUENCE [LARGE SCALE GENOMIC DNA]</scope>
    <source>
        <strain evidence="11 12">ULC007</strain>
    </source>
</reference>
<dbReference type="PANTHER" id="PTHR33209">
    <property type="entry name" value="PROTEASE 4"/>
    <property type="match status" value="1"/>
</dbReference>
<dbReference type="SUPFAM" id="SSF52096">
    <property type="entry name" value="ClpP/crotonase"/>
    <property type="match status" value="2"/>
</dbReference>
<dbReference type="Pfam" id="PF01343">
    <property type="entry name" value="Peptidase_S49"/>
    <property type="match status" value="2"/>
</dbReference>
<dbReference type="RefSeq" id="WP_073069860.1">
    <property type="nucleotide sequence ID" value="NZ_MPPI01000004.1"/>
</dbReference>
<dbReference type="OrthoDB" id="9764363at2"/>
<keyword evidence="6 7" id="KW-0472">Membrane</keyword>
<dbReference type="PANTHER" id="PTHR33209:SF1">
    <property type="entry name" value="PEPTIDASE S49 DOMAIN-CONTAINING PROTEIN"/>
    <property type="match status" value="1"/>
</dbReference>
<keyword evidence="9" id="KW-1133">Transmembrane helix</keyword>
<dbReference type="GO" id="GO:0005886">
    <property type="term" value="C:plasma membrane"/>
    <property type="evidence" value="ECO:0007669"/>
    <property type="project" value="UniProtKB-SubCell"/>
</dbReference>
<comment type="subcellular location">
    <subcellularLocation>
        <location evidence="7">Cell inner membrane</location>
    </subcellularLocation>
    <subcellularLocation>
        <location evidence="1">Membrane</location>
    </subcellularLocation>
</comment>
<dbReference type="InterPro" id="IPR004634">
    <property type="entry name" value="Pept_S49_pIV"/>
</dbReference>
<dbReference type="GO" id="GO:0008236">
    <property type="term" value="F:serine-type peptidase activity"/>
    <property type="evidence" value="ECO:0007669"/>
    <property type="project" value="UniProtKB-KW"/>
</dbReference>
<dbReference type="InterPro" id="IPR029045">
    <property type="entry name" value="ClpP/crotonase-like_dom_sf"/>
</dbReference>
<evidence type="ECO:0000256" key="2">
    <source>
        <dbReference type="ARBA" id="ARBA00008683"/>
    </source>
</evidence>
<dbReference type="AlphaFoldDB" id="A0A2T1DL30"/>
<dbReference type="PIRSF" id="PIRSF001217">
    <property type="entry name" value="Protease_4_SppA"/>
    <property type="match status" value="1"/>
</dbReference>
<feature type="active site" description="Nucleophile" evidence="8">
    <location>
        <position position="393"/>
    </location>
</feature>
<feature type="domain" description="Peptidase S49" evidence="10">
    <location>
        <begin position="128"/>
        <end position="278"/>
    </location>
</feature>
<sequence length="598" mass="65401">MRDFLKHTFATLLGIFIFLGLSVGGLLFLVIATASKDTGPQVKDKSVLVFDLSQNITDSRPSSSAREIVSGALSGDETDTITLRTVLDTIDHATQDSKIIALYLHGSSGNNASGFATLKEVRKALTRFKATGKKIYAYDVDWREREYYLASVANTIAVNPIGQLEINGLSSESMFYAGALQKFGVGVQVTRVGKYKSAVEPYLLTKRSPANKEQTEKLLGDLWSEFLATTSKDRKMTVQQVQKIADSQGILSPQDAQKKGLADKVAYSDEISAELKTLTGEDEENKSFRQVTLKTYAKIAEDHPKKRNAKQQVAVVYADGEIVNGQGTAGQVGGDRLARQLRDLRLDDDVKAVVLRVNSPGGSATASEIIQRELVLTRKVKPVVVSMGDVAASGGYWISTYADRIFAEPNTITGSIGVFGLQPNIQKIANQNGLTWDVVKTGRFADSQTISRPKTPEELELVQRSVNKIYDQFLTKVSDSRKLQKSKVAAIAQGRVWSGSEAKSLGLVDELGGLEDAVKEAANRAKLGDDWQLEEYPKTSTLEEKLLGRFLGGDETKATSSDPFTDELKKIQADLASLRSMNDPKGVYVRLPFNLRVD</sequence>
<dbReference type="GO" id="GO:0006465">
    <property type="term" value="P:signal peptide processing"/>
    <property type="evidence" value="ECO:0007669"/>
    <property type="project" value="InterPro"/>
</dbReference>
<keyword evidence="7" id="KW-1003">Cell membrane</keyword>
<keyword evidence="7" id="KW-0997">Cell inner membrane</keyword>
<protein>
    <recommendedName>
        <fullName evidence="7">Protease 4</fullName>
        <ecNumber evidence="7">3.4.21.-</ecNumber>
    </recommendedName>
    <alternativeName>
        <fullName evidence="7">Endopeptidase IV</fullName>
    </alternativeName>
    <alternativeName>
        <fullName evidence="7">Protease IV</fullName>
    </alternativeName>
    <alternativeName>
        <fullName evidence="7">Signal peptide peptidase</fullName>
    </alternativeName>
</protein>
<dbReference type="CDD" id="cd07018">
    <property type="entry name" value="S49_SppA_67K_type"/>
    <property type="match status" value="1"/>
</dbReference>
<dbReference type="NCBIfam" id="TIGR00706">
    <property type="entry name" value="SppA_dom"/>
    <property type="match status" value="1"/>
</dbReference>
<feature type="transmembrane region" description="Helical" evidence="9">
    <location>
        <begin position="12"/>
        <end position="34"/>
    </location>
</feature>
<dbReference type="NCBIfam" id="TIGR00705">
    <property type="entry name" value="SppA_67K"/>
    <property type="match status" value="1"/>
</dbReference>
<dbReference type="EC" id="3.4.21.-" evidence="7"/>
<dbReference type="Gene3D" id="3.90.226.10">
    <property type="entry name" value="2-enoyl-CoA Hydratase, Chain A, domain 1"/>
    <property type="match status" value="2"/>
</dbReference>
<dbReference type="Proteomes" id="UP000238634">
    <property type="component" value="Unassembled WGS sequence"/>
</dbReference>
<evidence type="ECO:0000256" key="9">
    <source>
        <dbReference type="SAM" id="Phobius"/>
    </source>
</evidence>
<dbReference type="STRING" id="1920490.GCA_001895925_02215"/>
<evidence type="ECO:0000313" key="12">
    <source>
        <dbReference type="Proteomes" id="UP000238634"/>
    </source>
</evidence>
<dbReference type="InterPro" id="IPR004635">
    <property type="entry name" value="Pept_S49_SppA"/>
</dbReference>
<comment type="similarity">
    <text evidence="2 7">Belongs to the peptidase S49 family.</text>
</comment>
<evidence type="ECO:0000256" key="5">
    <source>
        <dbReference type="ARBA" id="ARBA00022825"/>
    </source>
</evidence>
<evidence type="ECO:0000256" key="7">
    <source>
        <dbReference type="PIRNR" id="PIRNR001217"/>
    </source>
</evidence>
<evidence type="ECO:0000256" key="8">
    <source>
        <dbReference type="PIRSR" id="PIRSR001217-1"/>
    </source>
</evidence>